<dbReference type="PANTHER" id="PTHR43401">
    <property type="entry name" value="L-THREONINE 3-DEHYDROGENASE"/>
    <property type="match status" value="1"/>
</dbReference>
<evidence type="ECO:0000256" key="5">
    <source>
        <dbReference type="RuleBase" id="RU361277"/>
    </source>
</evidence>
<dbReference type="AlphaFoldDB" id="A0A3M0GSE3"/>
<dbReference type="SUPFAM" id="SSF51735">
    <property type="entry name" value="NAD(P)-binding Rossmann-fold domains"/>
    <property type="match status" value="1"/>
</dbReference>
<dbReference type="Gene3D" id="3.40.50.720">
    <property type="entry name" value="NAD(P)-binding Rossmann-like Domain"/>
    <property type="match status" value="1"/>
</dbReference>
<evidence type="ECO:0000256" key="3">
    <source>
        <dbReference type="ARBA" id="ARBA00022833"/>
    </source>
</evidence>
<evidence type="ECO:0000256" key="1">
    <source>
        <dbReference type="ARBA" id="ARBA00001947"/>
    </source>
</evidence>
<evidence type="ECO:0000259" key="6">
    <source>
        <dbReference type="SMART" id="SM00829"/>
    </source>
</evidence>
<dbReference type="InterPro" id="IPR020843">
    <property type="entry name" value="ER"/>
</dbReference>
<dbReference type="SMART" id="SM00829">
    <property type="entry name" value="PKS_ER"/>
    <property type="match status" value="1"/>
</dbReference>
<keyword evidence="3 5" id="KW-0862">Zinc</keyword>
<sequence length="344" mass="35923">MDGLVFIGNSKAEIRDFEVPAPGPTEVLIRIRASGLCGSDFHTYDTEEGLRGPDGAFIAAGHEPAGEVEEVGELVTGFSPGDRVSAHHLLGCGYCRSCLMGYPVSCSSSARAAYGGHRNGGHAEYLLAESRSLIHLPDNVSFIDGAMVACGFSTAFSACRKATITAGDFVLVAGLGPVGLSVAMIASSLGAIVMGVDIDRARAEKSREFGIVHTVSSSAEADAVEEVNHFTGGHRVDVAIDCTGSDAARHLCLEAAAVWGRVVFIGFGGGDLSVNVAELFIMKQLTVKGSWVSSMAESSEAVRLISRLNLHPDRMVTATYGLREGVAAYKAFKKGAPGKLAIVS</sequence>
<gene>
    <name evidence="7" type="ORF">EAX62_11140</name>
</gene>
<dbReference type="Pfam" id="PF00107">
    <property type="entry name" value="ADH_zinc_N"/>
    <property type="match status" value="1"/>
</dbReference>
<dbReference type="InterPro" id="IPR013154">
    <property type="entry name" value="ADH-like_N"/>
</dbReference>
<comment type="caution">
    <text evidence="7">The sequence shown here is derived from an EMBL/GenBank/DDBJ whole genome shotgun (WGS) entry which is preliminary data.</text>
</comment>
<accession>A0A3M0GSE3</accession>
<organism evidence="7 8">
    <name type="scientific">Tessaracoccus antarcticus</name>
    <dbReference type="NCBI Taxonomy" id="2479848"/>
    <lineage>
        <taxon>Bacteria</taxon>
        <taxon>Bacillati</taxon>
        <taxon>Actinomycetota</taxon>
        <taxon>Actinomycetes</taxon>
        <taxon>Propionibacteriales</taxon>
        <taxon>Propionibacteriaceae</taxon>
        <taxon>Tessaracoccus</taxon>
    </lineage>
</organism>
<name>A0A3M0GSE3_9ACTN</name>
<dbReference type="GO" id="GO:0016491">
    <property type="term" value="F:oxidoreductase activity"/>
    <property type="evidence" value="ECO:0007669"/>
    <property type="project" value="UniProtKB-KW"/>
</dbReference>
<evidence type="ECO:0000313" key="7">
    <source>
        <dbReference type="EMBL" id="RMB60226.1"/>
    </source>
</evidence>
<dbReference type="PANTHER" id="PTHR43401:SF2">
    <property type="entry name" value="L-THREONINE 3-DEHYDROGENASE"/>
    <property type="match status" value="1"/>
</dbReference>
<comment type="similarity">
    <text evidence="5">Belongs to the zinc-containing alcohol dehydrogenase family.</text>
</comment>
<dbReference type="InterPro" id="IPR013149">
    <property type="entry name" value="ADH-like_C"/>
</dbReference>
<evidence type="ECO:0000313" key="8">
    <source>
        <dbReference type="Proteomes" id="UP000275256"/>
    </source>
</evidence>
<protein>
    <submittedName>
        <fullName evidence="7">Alcohol dehydrogenase</fullName>
    </submittedName>
</protein>
<dbReference type="Pfam" id="PF08240">
    <property type="entry name" value="ADH_N"/>
    <property type="match status" value="1"/>
</dbReference>
<dbReference type="InterPro" id="IPR002328">
    <property type="entry name" value="ADH_Zn_CS"/>
</dbReference>
<evidence type="ECO:0000256" key="4">
    <source>
        <dbReference type="ARBA" id="ARBA00023002"/>
    </source>
</evidence>
<dbReference type="InterPro" id="IPR011032">
    <property type="entry name" value="GroES-like_sf"/>
</dbReference>
<proteinExistence type="inferred from homology"/>
<comment type="cofactor">
    <cofactor evidence="1 5">
        <name>Zn(2+)</name>
        <dbReference type="ChEBI" id="CHEBI:29105"/>
    </cofactor>
</comment>
<dbReference type="SUPFAM" id="SSF50129">
    <property type="entry name" value="GroES-like"/>
    <property type="match status" value="1"/>
</dbReference>
<feature type="domain" description="Enoyl reductase (ER)" evidence="6">
    <location>
        <begin position="8"/>
        <end position="342"/>
    </location>
</feature>
<reference evidence="7 8" key="1">
    <citation type="submission" date="2018-10" db="EMBL/GenBank/DDBJ databases">
        <title>Tessaracoccus antarcticuss sp. nov., isolated from sediment.</title>
        <authorList>
            <person name="Zhou L.Y."/>
            <person name="Du Z.J."/>
        </authorList>
    </citation>
    <scope>NUCLEOTIDE SEQUENCE [LARGE SCALE GENOMIC DNA]</scope>
    <source>
        <strain evidence="7 8">JDX10</strain>
    </source>
</reference>
<dbReference type="Gene3D" id="3.90.180.10">
    <property type="entry name" value="Medium-chain alcohol dehydrogenases, catalytic domain"/>
    <property type="match status" value="1"/>
</dbReference>
<keyword evidence="8" id="KW-1185">Reference proteome</keyword>
<keyword evidence="4" id="KW-0560">Oxidoreductase</keyword>
<dbReference type="Proteomes" id="UP000275256">
    <property type="component" value="Unassembled WGS sequence"/>
</dbReference>
<dbReference type="InterPro" id="IPR036291">
    <property type="entry name" value="NAD(P)-bd_dom_sf"/>
</dbReference>
<dbReference type="InterPro" id="IPR050129">
    <property type="entry name" value="Zn_alcohol_dh"/>
</dbReference>
<keyword evidence="2 5" id="KW-0479">Metal-binding</keyword>
<dbReference type="OrthoDB" id="3567264at2"/>
<dbReference type="EMBL" id="REFW01000002">
    <property type="protein sequence ID" value="RMB60226.1"/>
    <property type="molecule type" value="Genomic_DNA"/>
</dbReference>
<dbReference type="PROSITE" id="PS00059">
    <property type="entry name" value="ADH_ZINC"/>
    <property type="match status" value="1"/>
</dbReference>
<evidence type="ECO:0000256" key="2">
    <source>
        <dbReference type="ARBA" id="ARBA00022723"/>
    </source>
</evidence>
<dbReference type="RefSeq" id="WP_121901706.1">
    <property type="nucleotide sequence ID" value="NZ_REFW01000002.1"/>
</dbReference>
<dbReference type="GO" id="GO:0008270">
    <property type="term" value="F:zinc ion binding"/>
    <property type="evidence" value="ECO:0007669"/>
    <property type="project" value="InterPro"/>
</dbReference>